<feature type="chain" id="PRO_5023132619" evidence="1">
    <location>
        <begin position="31"/>
        <end position="421"/>
    </location>
</feature>
<dbReference type="OrthoDB" id="9761809at2"/>
<dbReference type="GO" id="GO:0004177">
    <property type="term" value="F:aminopeptidase activity"/>
    <property type="evidence" value="ECO:0007669"/>
    <property type="project" value="UniProtKB-KW"/>
</dbReference>
<dbReference type="Gene3D" id="3.90.230.10">
    <property type="entry name" value="Creatinase/methionine aminopeptidase superfamily"/>
    <property type="match status" value="1"/>
</dbReference>
<feature type="domain" description="Peptidase M24" evidence="2">
    <location>
        <begin position="198"/>
        <end position="403"/>
    </location>
</feature>
<dbReference type="AlphaFoldDB" id="A0A5B8LIS2"/>
<dbReference type="SUPFAM" id="SSF55920">
    <property type="entry name" value="Creatinase/aminopeptidase"/>
    <property type="match status" value="1"/>
</dbReference>
<dbReference type="Pfam" id="PF01321">
    <property type="entry name" value="Creatinase_N"/>
    <property type="match status" value="1"/>
</dbReference>
<evidence type="ECO:0000313" key="5">
    <source>
        <dbReference type="Proteomes" id="UP000315673"/>
    </source>
</evidence>
<name>A0A5B8LIS2_9SPHN</name>
<evidence type="ECO:0000259" key="2">
    <source>
        <dbReference type="Pfam" id="PF00557"/>
    </source>
</evidence>
<dbReference type="Pfam" id="PF00557">
    <property type="entry name" value="Peptidase_M24"/>
    <property type="match status" value="1"/>
</dbReference>
<dbReference type="PANTHER" id="PTHR46112">
    <property type="entry name" value="AMINOPEPTIDASE"/>
    <property type="match status" value="1"/>
</dbReference>
<sequence length="421" mass="45219">MPDPRFSPARRAVLAAAAVAPLVVSAAARAAEPDLSALKDMTSGVTPIGPDERARRLAKAQTLMKANGIGAVLIEPGSSLIYFTGIRWGRSERAMLAVLPAEGEPCIVSPFFEEPRMRETLAIPAEVRVWQEDEDPLKVVAGFLRDRKLAARPVAIEETVRFFIPDMLARALPGAKIVSGNPVVRGCRMIKTPTELALMQLATDITIAAYRWTYPRIEKGMTGRDIGALMNAATGKLGGDPEFSLILIGEAAAYPHGTQAVHRVADGEIVLMDCGCTVQGYQSDVSRTFVLGSASKEQRMVWDQAHQGQQTALAAAKLGVPAGSVDDAVRKLYEGFGYGPGYKLPGCSHRTGHGIGLDGHEPVNLVRGETTRLAPGMCFSNEPGIYIPGKFGVRLEDCFHMTDTGPKWFSTPPPSIDQPFG</sequence>
<evidence type="ECO:0000313" key="4">
    <source>
        <dbReference type="EMBL" id="QDZ07502.1"/>
    </source>
</evidence>
<dbReference type="Proteomes" id="UP000315673">
    <property type="component" value="Chromosome"/>
</dbReference>
<dbReference type="InterPro" id="IPR000994">
    <property type="entry name" value="Pept_M24"/>
</dbReference>
<evidence type="ECO:0000256" key="1">
    <source>
        <dbReference type="SAM" id="SignalP"/>
    </source>
</evidence>
<accession>A0A5B8LIS2</accession>
<dbReference type="InterPro" id="IPR029149">
    <property type="entry name" value="Creatin/AminoP/Spt16_N"/>
</dbReference>
<reference evidence="4 5" key="1">
    <citation type="submission" date="2019-07" db="EMBL/GenBank/DDBJ databases">
        <title>Full genome sequence of Sphingomonas sp. 4R-6-7(HKS19).</title>
        <authorList>
            <person name="Im W.-T."/>
        </authorList>
    </citation>
    <scope>NUCLEOTIDE SEQUENCE [LARGE SCALE GENOMIC DNA]</scope>
    <source>
        <strain evidence="4 5">HKS19</strain>
    </source>
</reference>
<dbReference type="InterPro" id="IPR006311">
    <property type="entry name" value="TAT_signal"/>
</dbReference>
<dbReference type="RefSeq" id="WP_146571026.1">
    <property type="nucleotide sequence ID" value="NZ_CP042306.1"/>
</dbReference>
<dbReference type="KEGG" id="spai:FPZ24_08405"/>
<evidence type="ECO:0000259" key="3">
    <source>
        <dbReference type="Pfam" id="PF01321"/>
    </source>
</evidence>
<dbReference type="InterPro" id="IPR036005">
    <property type="entry name" value="Creatinase/aminopeptidase-like"/>
</dbReference>
<keyword evidence="4" id="KW-0378">Hydrolase</keyword>
<dbReference type="PANTHER" id="PTHR46112:SF3">
    <property type="entry name" value="AMINOPEPTIDASE YPDF"/>
    <property type="match status" value="1"/>
</dbReference>
<dbReference type="Gene3D" id="3.40.350.10">
    <property type="entry name" value="Creatinase/prolidase N-terminal domain"/>
    <property type="match status" value="1"/>
</dbReference>
<proteinExistence type="predicted"/>
<organism evidence="4 5">
    <name type="scientific">Sphingomonas panacisoli</name>
    <dbReference type="NCBI Taxonomy" id="1813879"/>
    <lineage>
        <taxon>Bacteria</taxon>
        <taxon>Pseudomonadati</taxon>
        <taxon>Pseudomonadota</taxon>
        <taxon>Alphaproteobacteria</taxon>
        <taxon>Sphingomonadales</taxon>
        <taxon>Sphingomonadaceae</taxon>
        <taxon>Sphingomonas</taxon>
    </lineage>
</organism>
<dbReference type="InterPro" id="IPR050659">
    <property type="entry name" value="Peptidase_M24B"/>
</dbReference>
<gene>
    <name evidence="4" type="ORF">FPZ24_08405</name>
</gene>
<protein>
    <submittedName>
        <fullName evidence="4">Aminopeptidase P family protein</fullName>
    </submittedName>
</protein>
<keyword evidence="5" id="KW-1185">Reference proteome</keyword>
<dbReference type="PROSITE" id="PS51318">
    <property type="entry name" value="TAT"/>
    <property type="match status" value="1"/>
</dbReference>
<keyword evidence="4" id="KW-0645">Protease</keyword>
<dbReference type="SUPFAM" id="SSF53092">
    <property type="entry name" value="Creatinase/prolidase N-terminal domain"/>
    <property type="match status" value="1"/>
</dbReference>
<keyword evidence="4" id="KW-0031">Aminopeptidase</keyword>
<feature type="domain" description="Creatinase N-terminal" evidence="3">
    <location>
        <begin position="56"/>
        <end position="190"/>
    </location>
</feature>
<dbReference type="EMBL" id="CP042306">
    <property type="protein sequence ID" value="QDZ07502.1"/>
    <property type="molecule type" value="Genomic_DNA"/>
</dbReference>
<dbReference type="InterPro" id="IPR000587">
    <property type="entry name" value="Creatinase_N"/>
</dbReference>
<feature type="signal peptide" evidence="1">
    <location>
        <begin position="1"/>
        <end position="30"/>
    </location>
</feature>
<keyword evidence="1" id="KW-0732">Signal</keyword>